<evidence type="ECO:0000313" key="1">
    <source>
        <dbReference type="EMBL" id="ALS37864.1"/>
    </source>
</evidence>
<sequence>MDAIEKIIEQILEKGQQEVSALKKAETDRIDREYQEQEEALLLQESKMIEKNQEQTNKAFKQKENRQQLEIKQATLNQKQDYLERLFSESVERMNQWNPIEFQRFVEQIISQLPLEGEANLKLGELSKVKLSSQWLSEHSTEKLKLRLEDEFLPNVGGFIIAKEGIEYNFLFSSLVQEVKKMESFSIAEMLFQ</sequence>
<gene>
    <name evidence="1" type="ORF">ATZ35_12110</name>
</gene>
<dbReference type="KEGG" id="erx:ATZ35_12110"/>
<organism evidence="1 2">
    <name type="scientific">Enterococcus rotai</name>
    <dbReference type="NCBI Taxonomy" id="118060"/>
    <lineage>
        <taxon>Bacteria</taxon>
        <taxon>Bacillati</taxon>
        <taxon>Bacillota</taxon>
        <taxon>Bacilli</taxon>
        <taxon>Lactobacillales</taxon>
        <taxon>Enterococcaceae</taxon>
        <taxon>Enterococcus</taxon>
    </lineage>
</organism>
<name>A0A0U2XCP8_9ENTE</name>
<dbReference type="RefSeq" id="WP_208927481.1">
    <property type="nucleotide sequence ID" value="NZ_CP013655.1"/>
</dbReference>
<dbReference type="Proteomes" id="UP000067523">
    <property type="component" value="Chromosome"/>
</dbReference>
<dbReference type="SUPFAM" id="SSF160527">
    <property type="entry name" value="V-type ATPase subunit E-like"/>
    <property type="match status" value="1"/>
</dbReference>
<dbReference type="EMBL" id="CP013655">
    <property type="protein sequence ID" value="ALS37864.1"/>
    <property type="molecule type" value="Genomic_DNA"/>
</dbReference>
<proteinExistence type="predicted"/>
<dbReference type="STRING" id="118060.ATZ35_12110"/>
<protein>
    <recommendedName>
        <fullName evidence="3">ATPase V</fullName>
    </recommendedName>
</protein>
<keyword evidence="2" id="KW-1185">Reference proteome</keyword>
<evidence type="ECO:0000313" key="2">
    <source>
        <dbReference type="Proteomes" id="UP000067523"/>
    </source>
</evidence>
<dbReference type="AlphaFoldDB" id="A0A0U2XCP8"/>
<reference evidence="2" key="1">
    <citation type="submission" date="2015-12" db="EMBL/GenBank/DDBJ databases">
        <authorList>
            <person name="Lauer A."/>
            <person name="Humrighouse B."/>
            <person name="Loparev V."/>
            <person name="Shewmaker P.L."/>
            <person name="Whitney A.M."/>
            <person name="McLaughlin R.W."/>
        </authorList>
    </citation>
    <scope>NUCLEOTIDE SEQUENCE [LARGE SCALE GENOMIC DNA]</scope>
    <source>
        <strain evidence="2">LMG 26678</strain>
    </source>
</reference>
<accession>A0A0U2XCP8</accession>
<evidence type="ECO:0008006" key="3">
    <source>
        <dbReference type="Google" id="ProtNLM"/>
    </source>
</evidence>